<evidence type="ECO:0000313" key="2">
    <source>
        <dbReference type="Proteomes" id="UP000006882"/>
    </source>
</evidence>
<name>A0A251RPA1_PRUPE</name>
<accession>A0A251RPA1</accession>
<dbReference type="AlphaFoldDB" id="A0A251RPA1"/>
<evidence type="ECO:0000313" key="1">
    <source>
        <dbReference type="EMBL" id="ONI36465.1"/>
    </source>
</evidence>
<organism evidence="1 2">
    <name type="scientific">Prunus persica</name>
    <name type="common">Peach</name>
    <name type="synonym">Amygdalus persica</name>
    <dbReference type="NCBI Taxonomy" id="3760"/>
    <lineage>
        <taxon>Eukaryota</taxon>
        <taxon>Viridiplantae</taxon>
        <taxon>Streptophyta</taxon>
        <taxon>Embryophyta</taxon>
        <taxon>Tracheophyta</taxon>
        <taxon>Spermatophyta</taxon>
        <taxon>Magnoliopsida</taxon>
        <taxon>eudicotyledons</taxon>
        <taxon>Gunneridae</taxon>
        <taxon>Pentapetalae</taxon>
        <taxon>rosids</taxon>
        <taxon>fabids</taxon>
        <taxon>Rosales</taxon>
        <taxon>Rosaceae</taxon>
        <taxon>Amygdaloideae</taxon>
        <taxon>Amygdaleae</taxon>
        <taxon>Prunus</taxon>
    </lineage>
</organism>
<dbReference type="eggNOG" id="ENOG502SBQ4">
    <property type="taxonomic scope" value="Eukaryota"/>
</dbReference>
<protein>
    <recommendedName>
        <fullName evidence="3">HMA domain-containing protein</fullName>
    </recommendedName>
</protein>
<dbReference type="EMBL" id="CM007651">
    <property type="protein sequence ID" value="ONI36465.1"/>
    <property type="molecule type" value="Genomic_DNA"/>
</dbReference>
<gene>
    <name evidence="1" type="ORF">PRUPE_1G586300</name>
</gene>
<dbReference type="STRING" id="3760.A0A251RPA1"/>
<dbReference type="Proteomes" id="UP000006882">
    <property type="component" value="Chromosome G1"/>
</dbReference>
<keyword evidence="2" id="KW-1185">Reference proteome</keyword>
<feature type="non-terminal residue" evidence="1">
    <location>
        <position position="1"/>
    </location>
</feature>
<dbReference type="Gramene" id="ONI36465">
    <property type="protein sequence ID" value="ONI36465"/>
    <property type="gene ID" value="PRUPE_1G586300"/>
</dbReference>
<reference evidence="1 2" key="1">
    <citation type="journal article" date="2013" name="Nat. Genet.">
        <title>The high-quality draft genome of peach (Prunus persica) identifies unique patterns of genetic diversity, domestication and genome evolution.</title>
        <authorList>
            <consortium name="International Peach Genome Initiative"/>
            <person name="Verde I."/>
            <person name="Abbott A.G."/>
            <person name="Scalabrin S."/>
            <person name="Jung S."/>
            <person name="Shu S."/>
            <person name="Marroni F."/>
            <person name="Zhebentyayeva T."/>
            <person name="Dettori M.T."/>
            <person name="Grimwood J."/>
            <person name="Cattonaro F."/>
            <person name="Zuccolo A."/>
            <person name="Rossini L."/>
            <person name="Jenkins J."/>
            <person name="Vendramin E."/>
            <person name="Meisel L.A."/>
            <person name="Decroocq V."/>
            <person name="Sosinski B."/>
            <person name="Prochnik S."/>
            <person name="Mitros T."/>
            <person name="Policriti A."/>
            <person name="Cipriani G."/>
            <person name="Dondini L."/>
            <person name="Ficklin S."/>
            <person name="Goodstein D.M."/>
            <person name="Xuan P."/>
            <person name="Del Fabbro C."/>
            <person name="Aramini V."/>
            <person name="Copetti D."/>
            <person name="Gonzalez S."/>
            <person name="Horner D.S."/>
            <person name="Falchi R."/>
            <person name="Lucas S."/>
            <person name="Mica E."/>
            <person name="Maldonado J."/>
            <person name="Lazzari B."/>
            <person name="Bielenberg D."/>
            <person name="Pirona R."/>
            <person name="Miculan M."/>
            <person name="Barakat A."/>
            <person name="Testolin R."/>
            <person name="Stella A."/>
            <person name="Tartarini S."/>
            <person name="Tonutti P."/>
            <person name="Arus P."/>
            <person name="Orellana A."/>
            <person name="Wells C."/>
            <person name="Main D."/>
            <person name="Vizzotto G."/>
            <person name="Silva H."/>
            <person name="Salamini F."/>
            <person name="Schmutz J."/>
            <person name="Morgante M."/>
            <person name="Rokhsar D.S."/>
        </authorList>
    </citation>
    <scope>NUCLEOTIDE SEQUENCE [LARGE SCALE GENOMIC DNA]</scope>
    <source>
        <strain evidence="2">cv. Nemared</strain>
    </source>
</reference>
<evidence type="ECO:0008006" key="3">
    <source>
        <dbReference type="Google" id="ProtNLM"/>
    </source>
</evidence>
<sequence>PPAIPLKIPSAEYSRVSYTIDGQAGIAHVSGTIDPDTLMKLLAQSGKHAELLRDDSGYKHQNGHGYGQSYYNNHDYGYYNPNGTGSYHATTYRYHHQLVPNYYEPKAPPLSFPQPPPWREIHPFYNPDTQYTIM</sequence>
<proteinExistence type="predicted"/>